<dbReference type="AlphaFoldDB" id="A0A644XPT3"/>
<reference evidence="1" key="1">
    <citation type="submission" date="2019-08" db="EMBL/GenBank/DDBJ databases">
        <authorList>
            <person name="Kucharzyk K."/>
            <person name="Murdoch R.W."/>
            <person name="Higgins S."/>
            <person name="Loffler F."/>
        </authorList>
    </citation>
    <scope>NUCLEOTIDE SEQUENCE</scope>
</reference>
<evidence type="ECO:0000313" key="1">
    <source>
        <dbReference type="EMBL" id="MPM16104.1"/>
    </source>
</evidence>
<protein>
    <submittedName>
        <fullName evidence="1">Uncharacterized protein</fullName>
    </submittedName>
</protein>
<name>A0A644XPT3_9ZZZZ</name>
<organism evidence="1">
    <name type="scientific">bioreactor metagenome</name>
    <dbReference type="NCBI Taxonomy" id="1076179"/>
    <lineage>
        <taxon>unclassified sequences</taxon>
        <taxon>metagenomes</taxon>
        <taxon>ecological metagenomes</taxon>
    </lineage>
</organism>
<comment type="caution">
    <text evidence="1">The sequence shown here is derived from an EMBL/GenBank/DDBJ whole genome shotgun (WGS) entry which is preliminary data.</text>
</comment>
<sequence length="407" mass="49125">MNYDKYVKKYLEGEEEDIEYINLEFIQAWIFRKVLELGWSVERFGLIDNYIMSFNRGRAANKPERIGKKYQWIALYEVLARLTDNYRYIDPIDKTRQRYEGPWQLSYIRNIDPSCTLKRTFREYRSISWTIPLQYNSWQKNESAESWLKSTLDLPNEKLAIEVKDLDDTSSWLLLENHISWMEDTPLEQERYEVPTKELWYMIKSYIVKKEDAEIFYSWASQQNFMGRWMPEARDIFELFLGEFHWSPAYDFVVRNENEIWDEVDIKKHPCKVMVTAIDYLWENGVYDCSIDESVRITLPTREIAEKMGLVWNCKDYKYYNKEGKITFQDPSVYMEAPNSLLVRKEDFLKFLDENGYEVFWTLLGEKNILQQYHNDFGRLEISGVYRYINGKVEGTRKTHFNDSRIH</sequence>
<gene>
    <name evidence="1" type="ORF">SDC9_62478</name>
</gene>
<proteinExistence type="predicted"/>
<accession>A0A644XPT3</accession>
<dbReference type="EMBL" id="VSSQ01002552">
    <property type="protein sequence ID" value="MPM16104.1"/>
    <property type="molecule type" value="Genomic_DNA"/>
</dbReference>